<dbReference type="NCBIfam" id="TIGR03515">
    <property type="entry name" value="GldC"/>
    <property type="match status" value="1"/>
</dbReference>
<dbReference type="Proteomes" id="UP000248553">
    <property type="component" value="Unassembled WGS sequence"/>
</dbReference>
<comment type="caution">
    <text evidence="1">The sequence shown here is derived from an EMBL/GenBank/DDBJ whole genome shotgun (WGS) entry which is preliminary data.</text>
</comment>
<proteinExistence type="predicted"/>
<accession>A0A328BUQ4</accession>
<protein>
    <submittedName>
        <fullName evidence="1">Gliding motility protein GldC</fullName>
    </submittedName>
</protein>
<evidence type="ECO:0000313" key="1">
    <source>
        <dbReference type="EMBL" id="RAK69614.1"/>
    </source>
</evidence>
<dbReference type="InterPro" id="IPR019854">
    <property type="entry name" value="Motility-assoc_prot_GldC"/>
</dbReference>
<evidence type="ECO:0000313" key="2">
    <source>
        <dbReference type="Proteomes" id="UP000248553"/>
    </source>
</evidence>
<gene>
    <name evidence="1" type="primary">gldC</name>
    <name evidence="1" type="ORF">DLM85_01770</name>
</gene>
<dbReference type="OrthoDB" id="893422at2"/>
<dbReference type="AlphaFoldDB" id="A0A328BUQ4"/>
<reference evidence="2" key="1">
    <citation type="submission" date="2018-05" db="EMBL/GenBank/DDBJ databases">
        <authorList>
            <person name="Nie L."/>
        </authorList>
    </citation>
    <scope>NUCLEOTIDE SEQUENCE [LARGE SCALE GENOMIC DNA]</scope>
    <source>
        <strain evidence="2">NL</strain>
    </source>
</reference>
<dbReference type="EMBL" id="QHKM01000001">
    <property type="protein sequence ID" value="RAK69614.1"/>
    <property type="molecule type" value="Genomic_DNA"/>
</dbReference>
<name>A0A328BUQ4_9BACT</name>
<sequence>MKKSEIRFSIALDEQKVPEAISWSATDAGADIHFAKAMNISIWDREERGTMKIDLWTKDMPVDEMKRFYVDMIGSLAESIIAATNDEFMGAKLRAVGKELAQHVEQEERGQR</sequence>
<dbReference type="Pfam" id="PF19937">
    <property type="entry name" value="GldC-like"/>
    <property type="match status" value="1"/>
</dbReference>
<dbReference type="RefSeq" id="WP_111476350.1">
    <property type="nucleotide sequence ID" value="NZ_QHKM01000001.1"/>
</dbReference>
<keyword evidence="2" id="KW-1185">Reference proteome</keyword>
<organism evidence="1 2">
    <name type="scientific">Hymenobacter edaphi</name>
    <dbReference type="NCBI Taxonomy" id="2211146"/>
    <lineage>
        <taxon>Bacteria</taxon>
        <taxon>Pseudomonadati</taxon>
        <taxon>Bacteroidota</taxon>
        <taxon>Cytophagia</taxon>
        <taxon>Cytophagales</taxon>
        <taxon>Hymenobacteraceae</taxon>
        <taxon>Hymenobacter</taxon>
    </lineage>
</organism>